<dbReference type="InterPro" id="IPR036028">
    <property type="entry name" value="SH3-like_dom_sf"/>
</dbReference>
<name>A0A8H7VM66_9FUNG</name>
<dbReference type="Pfam" id="PF20843">
    <property type="entry name" value="Rax2_3"/>
    <property type="match status" value="1"/>
</dbReference>
<keyword evidence="4" id="KW-0812">Transmembrane</keyword>
<comment type="caution">
    <text evidence="7">The sequence shown here is derived from an EMBL/GenBank/DDBJ whole genome shotgun (WGS) entry which is preliminary data.</text>
</comment>
<evidence type="ECO:0000256" key="1">
    <source>
        <dbReference type="ARBA" id="ARBA00022443"/>
    </source>
</evidence>
<dbReference type="Proteomes" id="UP000646827">
    <property type="component" value="Unassembled WGS sequence"/>
</dbReference>
<reference evidence="7 8" key="1">
    <citation type="submission" date="2020-12" db="EMBL/GenBank/DDBJ databases">
        <title>Metabolic potential, ecology and presence of endohyphal bacteria is reflected in genomic diversity of Mucoromycotina.</title>
        <authorList>
            <person name="Muszewska A."/>
            <person name="Okrasinska A."/>
            <person name="Steczkiewicz K."/>
            <person name="Drgas O."/>
            <person name="Orlowska M."/>
            <person name="Perlinska-Lenart U."/>
            <person name="Aleksandrzak-Piekarczyk T."/>
            <person name="Szatraj K."/>
            <person name="Zielenkiewicz U."/>
            <person name="Pilsyk S."/>
            <person name="Malc E."/>
            <person name="Mieczkowski P."/>
            <person name="Kruszewska J.S."/>
            <person name="Biernat P."/>
            <person name="Pawlowska J."/>
        </authorList>
    </citation>
    <scope>NUCLEOTIDE SEQUENCE [LARGE SCALE GENOMIC DNA]</scope>
    <source>
        <strain evidence="7 8">CBS 142.35</strain>
    </source>
</reference>
<dbReference type="EMBL" id="JAEPRB010000166">
    <property type="protein sequence ID" value="KAG2219729.1"/>
    <property type="molecule type" value="Genomic_DNA"/>
</dbReference>
<evidence type="ECO:0000256" key="5">
    <source>
        <dbReference type="SAM" id="SignalP"/>
    </source>
</evidence>
<feature type="chain" id="PRO_5034503579" description="SH3 domain-containing protein" evidence="5">
    <location>
        <begin position="27"/>
        <end position="1349"/>
    </location>
</feature>
<feature type="signal peptide" evidence="5">
    <location>
        <begin position="1"/>
        <end position="26"/>
    </location>
</feature>
<gene>
    <name evidence="7" type="ORF">INT45_007768</name>
</gene>
<protein>
    <recommendedName>
        <fullName evidence="6">SH3 domain-containing protein</fullName>
    </recommendedName>
</protein>
<keyword evidence="4" id="KW-1133">Transmembrane helix</keyword>
<evidence type="ECO:0000313" key="8">
    <source>
        <dbReference type="Proteomes" id="UP000646827"/>
    </source>
</evidence>
<dbReference type="PROSITE" id="PS50002">
    <property type="entry name" value="SH3"/>
    <property type="match status" value="1"/>
</dbReference>
<keyword evidence="5" id="KW-0732">Signal</keyword>
<evidence type="ECO:0000256" key="3">
    <source>
        <dbReference type="SAM" id="MobiDB-lite"/>
    </source>
</evidence>
<dbReference type="InterPro" id="IPR011043">
    <property type="entry name" value="Gal_Oxase/kelch_b-propeller"/>
</dbReference>
<dbReference type="Pfam" id="PF00018">
    <property type="entry name" value="SH3_1"/>
    <property type="match status" value="1"/>
</dbReference>
<evidence type="ECO:0000256" key="4">
    <source>
        <dbReference type="SAM" id="Phobius"/>
    </source>
</evidence>
<evidence type="ECO:0000313" key="7">
    <source>
        <dbReference type="EMBL" id="KAG2219729.1"/>
    </source>
</evidence>
<dbReference type="OrthoDB" id="2503993at2759"/>
<dbReference type="GO" id="GO:1902929">
    <property type="term" value="C:plasma membrane of growing cell tip"/>
    <property type="evidence" value="ECO:0007669"/>
    <property type="project" value="TreeGrafter"/>
</dbReference>
<evidence type="ECO:0000256" key="2">
    <source>
        <dbReference type="PROSITE-ProRule" id="PRU00192"/>
    </source>
</evidence>
<feature type="compositionally biased region" description="Polar residues" evidence="3">
    <location>
        <begin position="1236"/>
        <end position="1246"/>
    </location>
</feature>
<dbReference type="PANTHER" id="PTHR31778:SF2">
    <property type="entry name" value="BUD SITE SELECTION PROTEIN RAX2"/>
    <property type="match status" value="1"/>
</dbReference>
<feature type="transmembrane region" description="Helical" evidence="4">
    <location>
        <begin position="1153"/>
        <end position="1178"/>
    </location>
</feature>
<dbReference type="Pfam" id="PF20842">
    <property type="entry name" value="Rax2_2"/>
    <property type="match status" value="1"/>
</dbReference>
<evidence type="ECO:0000259" key="6">
    <source>
        <dbReference type="PROSITE" id="PS50002"/>
    </source>
</evidence>
<feature type="domain" description="SH3" evidence="6">
    <location>
        <begin position="1283"/>
        <end position="1347"/>
    </location>
</feature>
<dbReference type="SUPFAM" id="SSF50965">
    <property type="entry name" value="Galactose oxidase, central domain"/>
    <property type="match status" value="2"/>
</dbReference>
<sequence>MFRSFNLQPLLLSLLILLQQHSYTDAIDLPNVRLDAVGQLGFAGDYAGISPFKNNKQFESIYDPGAILLHNNNTYELLGTASDGDIFTTCLVPTSTTNSLNSYDLYIGGSFTTLNNTLMNRIARYNQISQTFDTLGQGLDGAVYALYCDSDTVYVGGDFTVPIGISNDTLTSFGGHAAVWHINNQTWGSVPWKGFNGPVYTITRNALMNTILFGGRFEATGDGQYFNAISSQPVNMNAPTQVSSGNGALTGNFSDPNNAICQSNNDNQSPWLLQDGVPGYWDASFGYPIQPSMFRISNVKEPNHGTKSFSIIALGTNEYFELSYIDPTTQQVTTCTTDCELSNDPNIEYQDFTVLNSEIASSGIRIQIDSWYGQGGGLSNVQVFQSDIAVYAHTGASGSNINSCGSTPSASSSTIGNWEERFVYGAYQNFMTTTFPASELATSNASVTYSPYIPVQGQYSVYATTPGCVGSSTCNERTQVDLTLQLTPGGQPTIITIDQNNYEDMSTLIYNGFVPASNSAFQPTITLSVARNATASGSTVSIVANSIQFIRNGTNAILVSILEYSPSNFTQNITPAWKPLAEQLPPGSIVRSIDASIGNILYIGGQFSGLNSTYRGVVSYDYSQSNNGGGALVPLNGGVNGTVYDLSLIRSSLFVAGAFNGTLTNSSRLFNNLAQFDTTSSTWSTIGMGVDGPATKVVRSADNSTITFSGNFTHILHQQEFTTTATDHNTPSFGNAIWNVTGNQWAQPKSLLVGQLISSHSMNETTEILAGGIYGAQTYRADNAAVMDSHQIWSPYVFPFPPSANNNIHTGVFWHNVTSDGQNKTVVIIGGGPFTINNNNQNITIALYQDGQWQGLGDLQGQVYSLYILKDTLYIGGQFQGTIGKIQVTSFAIYDLKQQQAQDVGSVYGTQQGGSPGTVNVIQSQPDGNAIFIGGDFTFVGSSLHCSSVCKLDTQTRQWNEVAPGMTGQVHDIAVANNQITVVGDITVDNNPTYAAQVSQDDSSSSSSSWVPMSASDTVAGTPTAVLNGPSDVIVAGSNGSGGYLGTWDGHQFSNMANLGPSSNIRQMLFMPIQESPSDARYPPNTDNMLLLVGHLELQEHGNVSAALFDGHDWFPYILSTKYDGTPGQIQQIFHETRCCTITDIIHHLPVPAVILISIAISLGLIFVLVGAGLLALFAKRRNNVKDAPEPMPPYIAGQNRPSSLVAMLDAAQAGTLGAGAAAAIASAGTAATAGPSNEKTLDQPTSPLPDPSGSQVPSATITAFGALMAAAIGNTSEEASDDNPRLYYAKYPFDAKEYGELGFDTNNPIVVTDTSDNVWWMGYKDDGSGNPISGLFPSNYVTESKPSS</sequence>
<keyword evidence="8" id="KW-1185">Reference proteome</keyword>
<organism evidence="7 8">
    <name type="scientific">Circinella minor</name>
    <dbReference type="NCBI Taxonomy" id="1195481"/>
    <lineage>
        <taxon>Eukaryota</taxon>
        <taxon>Fungi</taxon>
        <taxon>Fungi incertae sedis</taxon>
        <taxon>Mucoromycota</taxon>
        <taxon>Mucoromycotina</taxon>
        <taxon>Mucoromycetes</taxon>
        <taxon>Mucorales</taxon>
        <taxon>Lichtheimiaceae</taxon>
        <taxon>Circinella</taxon>
    </lineage>
</organism>
<proteinExistence type="predicted"/>
<accession>A0A8H7VM66</accession>
<dbReference type="Gene3D" id="2.30.30.40">
    <property type="entry name" value="SH3 Domains"/>
    <property type="match status" value="1"/>
</dbReference>
<feature type="region of interest" description="Disordered" evidence="3">
    <location>
        <begin position="1233"/>
        <end position="1257"/>
    </location>
</feature>
<dbReference type="InterPro" id="IPR024982">
    <property type="entry name" value="Rax2-like_C"/>
</dbReference>
<dbReference type="Pfam" id="PF12768">
    <property type="entry name" value="Rax2"/>
    <property type="match status" value="1"/>
</dbReference>
<dbReference type="InterPro" id="IPR048265">
    <property type="entry name" value="Rax2-like_third"/>
</dbReference>
<keyword evidence="4" id="KW-0472">Membrane</keyword>
<keyword evidence="1 2" id="KW-0728">SH3 domain</keyword>
<dbReference type="InterPro" id="IPR048266">
    <property type="entry name" value="Rax2-like_second"/>
</dbReference>
<dbReference type="PANTHER" id="PTHR31778">
    <property type="entry name" value="BUD SITE SELECTION PROTEIN RAX2"/>
    <property type="match status" value="1"/>
</dbReference>
<dbReference type="SMART" id="SM00326">
    <property type="entry name" value="SH3"/>
    <property type="match status" value="1"/>
</dbReference>
<dbReference type="InterPro" id="IPR001452">
    <property type="entry name" value="SH3_domain"/>
</dbReference>
<dbReference type="SUPFAM" id="SSF50044">
    <property type="entry name" value="SH3-domain"/>
    <property type="match status" value="1"/>
</dbReference>